<evidence type="ECO:0000313" key="2">
    <source>
        <dbReference type="Proteomes" id="UP000093501"/>
    </source>
</evidence>
<name>A0A1C0AKC1_9ACTN</name>
<keyword evidence="2" id="KW-1185">Reference proteome</keyword>
<dbReference type="RefSeq" id="WP_068752177.1">
    <property type="nucleotide sequence ID" value="NZ_LR214441.1"/>
</dbReference>
<dbReference type="Proteomes" id="UP000093501">
    <property type="component" value="Unassembled WGS sequence"/>
</dbReference>
<dbReference type="InterPro" id="IPR043129">
    <property type="entry name" value="ATPase_NBD"/>
</dbReference>
<sequence length="495" mass="52401">MTARQVLSVGIDVGTTTSQMVVSRLTVSNRARAGLVPKLDIETREILYESEPRLTPLTSPDEVDVEELTRFIRAQYQAAGISPEDVTTGAVIITGETARTHNAQAILQGLSDLAGDFVVTVAGPNVESQMAARGSGAAEWSAQNYATVVNIDIGGGSANAAVFRSGVHIASSALMVGGRQAVVDPATGVLTHLAPSGVRIAEAKGLRLRVGERAPESELRALAAQMADLTVDLALGIRSPLGEDVALSPGYHVDSPVSAYFLSGGVGALYYDDAPSTTLADWARYGDIGPLFAEALRQNQRWRQLPVKRPAQTLRATVLGAASQQVTLSGSTIWAEPRHLPLKNLPVIEPRLDDALTDAASIASSVAEAVRRWDGEEQAGCAVMITFPGKLQYAQVDALADGLTSYAVGRAAPDTPLVLVLEDDYAQVLGQTIRGKADRLPLIVVDQIGLGEGDFIDIGEPMFDGRVVPVSVKTLIFYSPDPKGRQPTTHGRQVT</sequence>
<proteinExistence type="predicted"/>
<organism evidence="1 2">
    <name type="scientific">Tessaracoccus lapidicaptus</name>
    <dbReference type="NCBI Taxonomy" id="1427523"/>
    <lineage>
        <taxon>Bacteria</taxon>
        <taxon>Bacillati</taxon>
        <taxon>Actinomycetota</taxon>
        <taxon>Actinomycetes</taxon>
        <taxon>Propionibacteriales</taxon>
        <taxon>Propionibacteriaceae</taxon>
        <taxon>Tessaracoccus</taxon>
    </lineage>
</organism>
<accession>A0A1C0AKC1</accession>
<protein>
    <submittedName>
        <fullName evidence="1">Ethanolamine utilization protein EutA</fullName>
    </submittedName>
</protein>
<reference evidence="2" key="1">
    <citation type="submission" date="2016-07" db="EMBL/GenBank/DDBJ databases">
        <authorList>
            <person name="Florea S."/>
            <person name="Webb J.S."/>
            <person name="Jaromczyk J."/>
            <person name="Schardl C.L."/>
        </authorList>
    </citation>
    <scope>NUCLEOTIDE SEQUENCE [LARGE SCALE GENOMIC DNA]</scope>
    <source>
        <strain evidence="2">IPBSL-7</strain>
    </source>
</reference>
<gene>
    <name evidence="1" type="ORF">BCR15_07280</name>
</gene>
<dbReference type="PIRSF" id="PIRSF012293">
    <property type="entry name" value="EutA"/>
    <property type="match status" value="1"/>
</dbReference>
<comment type="caution">
    <text evidence="1">The sequence shown here is derived from an EMBL/GenBank/DDBJ whole genome shotgun (WGS) entry which is preliminary data.</text>
</comment>
<dbReference type="AlphaFoldDB" id="A0A1C0AKC1"/>
<evidence type="ECO:0000313" key="1">
    <source>
        <dbReference type="EMBL" id="OCL33071.1"/>
    </source>
</evidence>
<dbReference type="InterPro" id="IPR009377">
    <property type="entry name" value="EutA"/>
</dbReference>
<dbReference type="Pfam" id="PF06277">
    <property type="entry name" value="EutA"/>
    <property type="match status" value="1"/>
</dbReference>
<dbReference type="EMBL" id="MBQD01000023">
    <property type="protein sequence ID" value="OCL33071.1"/>
    <property type="molecule type" value="Genomic_DNA"/>
</dbReference>
<dbReference type="SUPFAM" id="SSF53067">
    <property type="entry name" value="Actin-like ATPase domain"/>
    <property type="match status" value="1"/>
</dbReference>